<dbReference type="SUPFAM" id="SSF46785">
    <property type="entry name" value="Winged helix' DNA-binding domain"/>
    <property type="match status" value="1"/>
</dbReference>
<protein>
    <submittedName>
        <fullName evidence="2">MarR family winged helix-turn-helix transcriptional regulator</fullName>
    </submittedName>
</protein>
<evidence type="ECO:0000313" key="2">
    <source>
        <dbReference type="EMBL" id="GAA1676051.1"/>
    </source>
</evidence>
<comment type="caution">
    <text evidence="2">The sequence shown here is derived from an EMBL/GenBank/DDBJ whole genome shotgun (WGS) entry which is preliminary data.</text>
</comment>
<dbReference type="InterPro" id="IPR039422">
    <property type="entry name" value="MarR/SlyA-like"/>
</dbReference>
<dbReference type="InterPro" id="IPR036388">
    <property type="entry name" value="WH-like_DNA-bd_sf"/>
</dbReference>
<dbReference type="RefSeq" id="WP_163568585.1">
    <property type="nucleotide sequence ID" value="NZ_BAAANY010000009.1"/>
</dbReference>
<dbReference type="PANTHER" id="PTHR33164">
    <property type="entry name" value="TRANSCRIPTIONAL REGULATOR, MARR FAMILY"/>
    <property type="match status" value="1"/>
</dbReference>
<name>A0ABN2GSD3_9ACTN</name>
<dbReference type="PANTHER" id="PTHR33164:SF57">
    <property type="entry name" value="MARR-FAMILY TRANSCRIPTIONAL REGULATOR"/>
    <property type="match status" value="1"/>
</dbReference>
<accession>A0ABN2GSD3</accession>
<sequence>MESKSPTVAVELAMVAIRRRQNRRSIAKAAGSTAENTALSDVIDVIDSAQGRCSVATIAERLSVDQPRASKLVARAVADGLVRRESDQADGRRSLLALTEAGQEAVEAMHKFRRSLFGQAMADWSAGERMEFARLLSDFVARMQELSP</sequence>
<dbReference type="SMART" id="SM00347">
    <property type="entry name" value="HTH_MARR"/>
    <property type="match status" value="1"/>
</dbReference>
<dbReference type="PROSITE" id="PS50995">
    <property type="entry name" value="HTH_MARR_2"/>
    <property type="match status" value="1"/>
</dbReference>
<dbReference type="Gene3D" id="1.10.10.10">
    <property type="entry name" value="Winged helix-like DNA-binding domain superfamily/Winged helix DNA-binding domain"/>
    <property type="match status" value="1"/>
</dbReference>
<dbReference type="InterPro" id="IPR000835">
    <property type="entry name" value="HTH_MarR-typ"/>
</dbReference>
<gene>
    <name evidence="2" type="ORF">GCM10009765_26690</name>
</gene>
<feature type="domain" description="HTH marR-type" evidence="1">
    <location>
        <begin position="5"/>
        <end position="141"/>
    </location>
</feature>
<dbReference type="EMBL" id="BAAANY010000009">
    <property type="protein sequence ID" value="GAA1676051.1"/>
    <property type="molecule type" value="Genomic_DNA"/>
</dbReference>
<proteinExistence type="predicted"/>
<dbReference type="InterPro" id="IPR036390">
    <property type="entry name" value="WH_DNA-bd_sf"/>
</dbReference>
<keyword evidence="3" id="KW-1185">Reference proteome</keyword>
<dbReference type="Pfam" id="PF12802">
    <property type="entry name" value="MarR_2"/>
    <property type="match status" value="1"/>
</dbReference>
<dbReference type="Proteomes" id="UP001500618">
    <property type="component" value="Unassembled WGS sequence"/>
</dbReference>
<evidence type="ECO:0000313" key="3">
    <source>
        <dbReference type="Proteomes" id="UP001500618"/>
    </source>
</evidence>
<evidence type="ECO:0000259" key="1">
    <source>
        <dbReference type="PROSITE" id="PS50995"/>
    </source>
</evidence>
<organism evidence="2 3">
    <name type="scientific">Fodinicola feengrottensis</name>
    <dbReference type="NCBI Taxonomy" id="435914"/>
    <lineage>
        <taxon>Bacteria</taxon>
        <taxon>Bacillati</taxon>
        <taxon>Actinomycetota</taxon>
        <taxon>Actinomycetes</taxon>
        <taxon>Mycobacteriales</taxon>
        <taxon>Fodinicola</taxon>
    </lineage>
</organism>
<reference evidence="2 3" key="1">
    <citation type="journal article" date="2019" name="Int. J. Syst. Evol. Microbiol.">
        <title>The Global Catalogue of Microorganisms (GCM) 10K type strain sequencing project: providing services to taxonomists for standard genome sequencing and annotation.</title>
        <authorList>
            <consortium name="The Broad Institute Genomics Platform"/>
            <consortium name="The Broad Institute Genome Sequencing Center for Infectious Disease"/>
            <person name="Wu L."/>
            <person name="Ma J."/>
        </authorList>
    </citation>
    <scope>NUCLEOTIDE SEQUENCE [LARGE SCALE GENOMIC DNA]</scope>
    <source>
        <strain evidence="2 3">JCM 14718</strain>
    </source>
</reference>